<dbReference type="InterPro" id="IPR000322">
    <property type="entry name" value="Glyco_hydro_31_TIM"/>
</dbReference>
<dbReference type="PANTHER" id="PTHR22762:SF133">
    <property type="entry name" value="P-TYPE DOMAIN-CONTAINING PROTEIN"/>
    <property type="match status" value="1"/>
</dbReference>
<dbReference type="GO" id="GO:0030246">
    <property type="term" value="F:carbohydrate binding"/>
    <property type="evidence" value="ECO:0007669"/>
    <property type="project" value="InterPro"/>
</dbReference>
<dbReference type="PROSITE" id="PS00707">
    <property type="entry name" value="GLYCOSYL_HYDROL_F31_2"/>
    <property type="match status" value="1"/>
</dbReference>
<evidence type="ECO:0000313" key="12">
    <source>
        <dbReference type="EMBL" id="KAJ9616724.1"/>
    </source>
</evidence>
<proteinExistence type="inferred from homology"/>
<dbReference type="SUPFAM" id="SSF74650">
    <property type="entry name" value="Galactose mutarotase-like"/>
    <property type="match status" value="1"/>
</dbReference>
<dbReference type="Pfam" id="PF21365">
    <property type="entry name" value="Glyco_hydro_31_3rd"/>
    <property type="match status" value="1"/>
</dbReference>
<feature type="compositionally biased region" description="Low complexity" evidence="9">
    <location>
        <begin position="551"/>
        <end position="576"/>
    </location>
</feature>
<dbReference type="CDD" id="cd06602">
    <property type="entry name" value="GH31_MGAM_SI_GAA"/>
    <property type="match status" value="1"/>
</dbReference>
<accession>A0AA38XPG3</accession>
<evidence type="ECO:0000256" key="4">
    <source>
        <dbReference type="ARBA" id="ARBA00022729"/>
    </source>
</evidence>
<evidence type="ECO:0000259" key="10">
    <source>
        <dbReference type="Pfam" id="PF01055"/>
    </source>
</evidence>
<organism evidence="12 13">
    <name type="scientific">Cladophialophora chaetospira</name>
    <dbReference type="NCBI Taxonomy" id="386627"/>
    <lineage>
        <taxon>Eukaryota</taxon>
        <taxon>Fungi</taxon>
        <taxon>Dikarya</taxon>
        <taxon>Ascomycota</taxon>
        <taxon>Pezizomycotina</taxon>
        <taxon>Eurotiomycetes</taxon>
        <taxon>Chaetothyriomycetidae</taxon>
        <taxon>Chaetothyriales</taxon>
        <taxon>Herpotrichiellaceae</taxon>
        <taxon>Cladophialophora</taxon>
    </lineage>
</organism>
<dbReference type="Pfam" id="PF01055">
    <property type="entry name" value="Glyco_hydro_31_2nd"/>
    <property type="match status" value="1"/>
</dbReference>
<dbReference type="InterPro" id="IPR030459">
    <property type="entry name" value="Glyco_hydro_31_CS"/>
</dbReference>
<dbReference type="Gene3D" id="2.60.40.1760">
    <property type="entry name" value="glycosyl hydrolase (family 31)"/>
    <property type="match status" value="1"/>
</dbReference>
<keyword evidence="4" id="KW-0732">Signal</keyword>
<dbReference type="SUPFAM" id="SSF51445">
    <property type="entry name" value="(Trans)glycosidases"/>
    <property type="match status" value="1"/>
</dbReference>
<evidence type="ECO:0000256" key="6">
    <source>
        <dbReference type="ARBA" id="ARBA00023180"/>
    </source>
</evidence>
<dbReference type="InterPro" id="IPR030458">
    <property type="entry name" value="Glyco_hydro_31_AS"/>
</dbReference>
<evidence type="ECO:0000259" key="11">
    <source>
        <dbReference type="Pfam" id="PF21365"/>
    </source>
</evidence>
<dbReference type="InterPro" id="IPR013780">
    <property type="entry name" value="Glyco_hydro_b"/>
</dbReference>
<evidence type="ECO:0000256" key="8">
    <source>
        <dbReference type="RuleBase" id="RU361185"/>
    </source>
</evidence>
<comment type="similarity">
    <text evidence="2 8">Belongs to the glycosyl hydrolase 31 family.</text>
</comment>
<feature type="domain" description="Glycoside hydrolase family 31 TIM barrel" evidence="10">
    <location>
        <begin position="327"/>
        <end position="768"/>
    </location>
</feature>
<dbReference type="GO" id="GO:0004558">
    <property type="term" value="F:alpha-1,4-glucosidase activity"/>
    <property type="evidence" value="ECO:0007669"/>
    <property type="project" value="UniProtKB-EC"/>
</dbReference>
<keyword evidence="6" id="KW-0325">Glycoprotein</keyword>
<protein>
    <recommendedName>
        <fullName evidence="3">alpha-glucosidase</fullName>
        <ecNumber evidence="3">3.2.1.20</ecNumber>
    </recommendedName>
</protein>
<dbReference type="PROSITE" id="PS00129">
    <property type="entry name" value="GLYCOSYL_HYDROL_F31_1"/>
    <property type="match status" value="1"/>
</dbReference>
<dbReference type="EC" id="3.2.1.20" evidence="3"/>
<dbReference type="Gene3D" id="2.60.40.1180">
    <property type="entry name" value="Golgi alpha-mannosidase II"/>
    <property type="match status" value="2"/>
</dbReference>
<reference evidence="12" key="1">
    <citation type="submission" date="2022-10" db="EMBL/GenBank/DDBJ databases">
        <title>Culturing micro-colonial fungi from biological soil crusts in the Mojave desert and describing Neophaeococcomyces mojavensis, and introducing the new genera and species Taxawa tesnikishii.</title>
        <authorList>
            <person name="Kurbessoian T."/>
            <person name="Stajich J.E."/>
        </authorList>
    </citation>
    <scope>NUCLEOTIDE SEQUENCE</scope>
    <source>
        <strain evidence="12">TK_41</strain>
    </source>
</reference>
<name>A0AA38XPG3_9EURO</name>
<dbReference type="Proteomes" id="UP001172673">
    <property type="component" value="Unassembled WGS sequence"/>
</dbReference>
<keyword evidence="13" id="KW-1185">Reference proteome</keyword>
<dbReference type="CDD" id="cd14752">
    <property type="entry name" value="GH31_N"/>
    <property type="match status" value="1"/>
</dbReference>
<dbReference type="FunFam" id="3.20.20.80:FF:000138">
    <property type="entry name" value="Putative alpha-glucosidase AgdA"/>
    <property type="match status" value="1"/>
</dbReference>
<dbReference type="Gene3D" id="3.20.20.80">
    <property type="entry name" value="Glycosidases"/>
    <property type="match status" value="2"/>
</dbReference>
<comment type="catalytic activity">
    <reaction evidence="1">
        <text>Hydrolysis of terminal, non-reducing (1-&gt;4)-linked alpha-D-glucose residues with release of alpha-D-glucose.</text>
        <dbReference type="EC" id="3.2.1.20"/>
    </reaction>
</comment>
<comment type="caution">
    <text evidence="12">The sequence shown here is derived from an EMBL/GenBank/DDBJ whole genome shotgun (WGS) entry which is preliminary data.</text>
</comment>
<dbReference type="GO" id="GO:0005975">
    <property type="term" value="P:carbohydrate metabolic process"/>
    <property type="evidence" value="ECO:0007669"/>
    <property type="project" value="InterPro"/>
</dbReference>
<dbReference type="PANTHER" id="PTHR22762">
    <property type="entry name" value="ALPHA-GLUCOSIDASE"/>
    <property type="match status" value="1"/>
</dbReference>
<evidence type="ECO:0000256" key="5">
    <source>
        <dbReference type="ARBA" id="ARBA00022801"/>
    </source>
</evidence>
<dbReference type="SUPFAM" id="SSF51011">
    <property type="entry name" value="Glycosyl hydrolase domain"/>
    <property type="match status" value="1"/>
</dbReference>
<evidence type="ECO:0000256" key="7">
    <source>
        <dbReference type="ARBA" id="ARBA00023295"/>
    </source>
</evidence>
<gene>
    <name evidence="12" type="ORF">H2200_000443</name>
</gene>
<dbReference type="InterPro" id="IPR011013">
    <property type="entry name" value="Gal_mutarotase_sf_dom"/>
</dbReference>
<evidence type="ECO:0000313" key="13">
    <source>
        <dbReference type="Proteomes" id="UP001172673"/>
    </source>
</evidence>
<evidence type="ECO:0000256" key="1">
    <source>
        <dbReference type="ARBA" id="ARBA00001657"/>
    </source>
</evidence>
<keyword evidence="5 8" id="KW-0378">Hydrolase</keyword>
<dbReference type="EMBL" id="JAPDRK010000001">
    <property type="protein sequence ID" value="KAJ9616724.1"/>
    <property type="molecule type" value="Genomic_DNA"/>
</dbReference>
<feature type="region of interest" description="Disordered" evidence="9">
    <location>
        <begin position="551"/>
        <end position="586"/>
    </location>
</feature>
<feature type="domain" description="Glycosyl hydrolase family 31 C-terminal" evidence="11">
    <location>
        <begin position="776"/>
        <end position="869"/>
    </location>
</feature>
<keyword evidence="7 8" id="KW-0326">Glycosidase</keyword>
<evidence type="ECO:0000256" key="3">
    <source>
        <dbReference type="ARBA" id="ARBA00012741"/>
    </source>
</evidence>
<dbReference type="InterPro" id="IPR017853">
    <property type="entry name" value="GH"/>
</dbReference>
<sequence>MDLHTDYHVLELVFMQSSKTASLASGTSSVAAQFTVPSEADDGVTLLPNILDPTAANAQSKCPGYTASGVKTSSTGLTAHLTLNGTACNVYGTDVHDLDLKVEYQTSSRLHVNIRPSHVTSQNQSWYLLSTNYVPAATQGSGSMTTSDLTFSWANSPRTGFGFNVTRNSTGDVLFSTTGTKLVFENQFVELVSHQDEGYNLYGLGEVIHGLRLGNNFTRTIYAADVGDPIDTNLYGSHPFYLQTKYFEAGDDNSTTLVTEQVNTTDTGNYTSSTHGVYLRNAHGMEVLLQPNNVTWRTLGGSIDLYFFSGPTQPKVTAQYQEVIGLPVLQNYWGFGFHQCRWGYENWTVTEDVVNNYERFGIPLETIWNDIDYMFQYRDFSVDPVRFNYSDGTAFLQRLHDKGQHYVPIVDSAIYVPDPTNSSDAYQPFNDGNDTGSFLLNPDGSLYIGAVWPGYTVFPDWLKPSAQAWWKNQVVTWHQKLPIDGIWIDMSEVSSFCVGSCGTGNLTLNPVHPPFKLPGEPGNVVYDYPEGFNLTNATAAASASSASQAQATPTSTATGTATSASASSSSSSSSTSYLRSTPTPGLANRNINYPPYVINHVQGNHDLAVHAVSPNATHHNGVVEYDVHNLFGHQILQATYAALLAAIPNKRPFIIGRSTFPGSGTVAGHWGGDNNSKFLYMYFSIPQALSFSLFGIPMFGVDTCGFNGNSDEELCNRWMQLSAFFPFYRNHNVLSANSQEAYVWASVIDATKTAMNVRFQLLPYLYTLFYNAHTLGDTVMRALAWEFPNDPSLANADRQFFLGPSILVTPVLLQGATSVHGVFPGLVEGTEHYYDWYNKSQIAVPATKNTTIAAPLGHIPVFIRGGSVLATQEMAMTTRDARNTSWSIIVAPGVDGSATGSLYLDDGESVAPNATKLVTLNSSSASNGTLSIKVGVSGQYTGLDLPLANVTFLGVQTAPSASGVTINGRSVGNGTYNSASKTFSITNLGNVLGGKVWSGNWTLSV</sequence>
<dbReference type="InterPro" id="IPR048395">
    <property type="entry name" value="Glyco_hydro_31_C"/>
</dbReference>
<evidence type="ECO:0000256" key="2">
    <source>
        <dbReference type="ARBA" id="ARBA00007806"/>
    </source>
</evidence>
<evidence type="ECO:0000256" key="9">
    <source>
        <dbReference type="SAM" id="MobiDB-lite"/>
    </source>
</evidence>
<dbReference type="AlphaFoldDB" id="A0AA38XPG3"/>